<dbReference type="EMBL" id="FQWV01000012">
    <property type="protein sequence ID" value="SHH65296.1"/>
    <property type="molecule type" value="Genomic_DNA"/>
</dbReference>
<keyword evidence="3" id="KW-1185">Reference proteome</keyword>
<evidence type="ECO:0000256" key="1">
    <source>
        <dbReference type="SAM" id="MobiDB-lite"/>
    </source>
</evidence>
<reference evidence="2 3" key="1">
    <citation type="submission" date="2016-11" db="EMBL/GenBank/DDBJ databases">
        <authorList>
            <person name="Jaros S."/>
            <person name="Januszkiewicz K."/>
            <person name="Wedrychowicz H."/>
        </authorList>
    </citation>
    <scope>NUCLEOTIDE SEQUENCE [LARGE SCALE GENOMIC DNA]</scope>
    <source>
        <strain evidence="2 3">DSM 9297</strain>
    </source>
</reference>
<accession>A0A1M5UQV5</accession>
<protein>
    <submittedName>
        <fullName evidence="2">Uncharacterized protein</fullName>
    </submittedName>
</protein>
<dbReference type="AlphaFoldDB" id="A0A1M5UQV5"/>
<organism evidence="2 3">
    <name type="scientific">Halobaculum gomorrense</name>
    <dbReference type="NCBI Taxonomy" id="43928"/>
    <lineage>
        <taxon>Archaea</taxon>
        <taxon>Methanobacteriati</taxon>
        <taxon>Methanobacteriota</taxon>
        <taxon>Stenosarchaea group</taxon>
        <taxon>Halobacteria</taxon>
        <taxon>Halobacteriales</taxon>
        <taxon>Haloferacaceae</taxon>
        <taxon>Halobaculum</taxon>
    </lineage>
</organism>
<gene>
    <name evidence="2" type="ORF">SAMN05443636_3091</name>
</gene>
<evidence type="ECO:0000313" key="2">
    <source>
        <dbReference type="EMBL" id="SHH65296.1"/>
    </source>
</evidence>
<feature type="region of interest" description="Disordered" evidence="1">
    <location>
        <begin position="31"/>
        <end position="69"/>
    </location>
</feature>
<sequence>MVPCKQRRAKRVRWRSRSWCGAVAVAVRSRERCGRSRPADASTEGELREPRRAARRGGSTMPTPGSGWGTTIESAVAVAVVVLYQVCGRSVFDVGAVPPVRSLSVPMGLLPTGPPLVTPHCPSVPMGLPRTLVDHTGGLLPCSPPSTGMVDSRADRLGLRWGDDLVDGACRGAASAERSPRVVPPARVVAVDVVDGDSWADCPRDVCLPLGLRVGDVSRF</sequence>
<evidence type="ECO:0000313" key="3">
    <source>
        <dbReference type="Proteomes" id="UP000184357"/>
    </source>
</evidence>
<name>A0A1M5UQV5_9EURY</name>
<dbReference type="Proteomes" id="UP000184357">
    <property type="component" value="Unassembled WGS sequence"/>
</dbReference>
<proteinExistence type="predicted"/>